<dbReference type="Pfam" id="PF02405">
    <property type="entry name" value="MlaE"/>
    <property type="match status" value="1"/>
</dbReference>
<dbReference type="PANTHER" id="PTHR30188:SF3">
    <property type="entry name" value="ABC TRANSPORTER PERMEASE"/>
    <property type="match status" value="1"/>
</dbReference>
<comment type="similarity">
    <text evidence="1">Belongs to the MlaE permease family.</text>
</comment>
<dbReference type="RefSeq" id="WP_011996714.1">
    <property type="nucleotide sequence ID" value="NC_009727.1"/>
</dbReference>
<keyword evidence="1" id="KW-1133">Transmembrane helix</keyword>
<keyword evidence="1" id="KW-0997">Cell inner membrane</keyword>
<evidence type="ECO:0000313" key="3">
    <source>
        <dbReference type="EMBL" id="ABS77410.1"/>
    </source>
</evidence>
<dbReference type="GO" id="GO:0043190">
    <property type="term" value="C:ATP-binding cassette (ABC) transporter complex"/>
    <property type="evidence" value="ECO:0007669"/>
    <property type="project" value="InterPro"/>
</dbReference>
<gene>
    <name evidence="3" type="ordered locus">CBUD_0741</name>
</gene>
<feature type="transmembrane region" description="Helical" evidence="1">
    <location>
        <begin position="311"/>
        <end position="337"/>
    </location>
</feature>
<dbReference type="InterPro" id="IPR003453">
    <property type="entry name" value="ABC_MlaE_roteobac"/>
</dbReference>
<protein>
    <submittedName>
        <fullName evidence="3">ABC transporter permease protein</fullName>
    </submittedName>
</protein>
<feature type="transmembrane region" description="Helical" evidence="1">
    <location>
        <begin position="171"/>
        <end position="191"/>
    </location>
</feature>
<evidence type="ECO:0000259" key="2">
    <source>
        <dbReference type="PROSITE" id="PS50801"/>
    </source>
</evidence>
<dbReference type="KEGG" id="cbd:CBUD_0741"/>
<dbReference type="EMBL" id="CP000733">
    <property type="protein sequence ID" value="ABS77410.1"/>
    <property type="molecule type" value="Genomic_DNA"/>
</dbReference>
<dbReference type="HOGENOM" id="CLU_045686_0_0_6"/>
<feature type="transmembrane region" description="Helical" evidence="1">
    <location>
        <begin position="264"/>
        <end position="290"/>
    </location>
</feature>
<keyword evidence="1" id="KW-1003">Cell membrane</keyword>
<comment type="caution">
    <text evidence="1">Lacks conserved residue(s) required for the propagation of feature annotation.</text>
</comment>
<evidence type="ECO:0000313" key="4">
    <source>
        <dbReference type="Proteomes" id="UP000008555"/>
    </source>
</evidence>
<dbReference type="InterPro" id="IPR002645">
    <property type="entry name" value="STAS_dom"/>
</dbReference>
<proteinExistence type="inferred from homology"/>
<dbReference type="Proteomes" id="UP000008555">
    <property type="component" value="Chromosome"/>
</dbReference>
<keyword evidence="1" id="KW-0472">Membrane</keyword>
<dbReference type="InterPro" id="IPR030802">
    <property type="entry name" value="Permease_MalE"/>
</dbReference>
<comment type="subcellular location">
    <subcellularLocation>
        <location evidence="1">Cell inner membrane</location>
        <topology evidence="1">Multi-pass membrane protein</topology>
    </subcellularLocation>
</comment>
<dbReference type="InterPro" id="IPR036513">
    <property type="entry name" value="STAS_dom_sf"/>
</dbReference>
<dbReference type="GO" id="GO:0005548">
    <property type="term" value="F:phospholipid transporter activity"/>
    <property type="evidence" value="ECO:0007669"/>
    <property type="project" value="TreeGrafter"/>
</dbReference>
<evidence type="ECO:0000256" key="1">
    <source>
        <dbReference type="RuleBase" id="RU362044"/>
    </source>
</evidence>
<reference evidence="3 4" key="1">
    <citation type="journal article" date="2009" name="Infect. Immun.">
        <title>Comparative genomics reveal extensive transposon-mediated genomic plasticity and diversity among potential effector proteins within the genus Coxiella.</title>
        <authorList>
            <person name="Beare P.A."/>
            <person name="Unsworth N."/>
            <person name="Andoh M."/>
            <person name="Voth D.E."/>
            <person name="Omsland A."/>
            <person name="Gilk S.D."/>
            <person name="Williams K.P."/>
            <person name="Sobral B.W."/>
            <person name="Kupko J.J.III."/>
            <person name="Porcella S.F."/>
            <person name="Samuel J.E."/>
            <person name="Heinzen R.A."/>
        </authorList>
    </citation>
    <scope>NUCLEOTIDE SEQUENCE [LARGE SCALE GENOMIC DNA]</scope>
    <source>
        <strain evidence="3 4">Dugway 5J108-111</strain>
    </source>
</reference>
<name>A9KDR6_COXBN</name>
<dbReference type="AlphaFoldDB" id="A9KDR6"/>
<keyword evidence="1" id="KW-0812">Transmembrane</keyword>
<feature type="domain" description="STAS" evidence="2">
    <location>
        <begin position="49"/>
        <end position="98"/>
    </location>
</feature>
<feature type="transmembrane region" description="Helical" evidence="1">
    <location>
        <begin position="357"/>
        <end position="374"/>
    </location>
</feature>
<organism evidence="3 4">
    <name type="scientific">Coxiella burnetii (strain Dugway 5J108-111)</name>
    <dbReference type="NCBI Taxonomy" id="434922"/>
    <lineage>
        <taxon>Bacteria</taxon>
        <taxon>Pseudomonadati</taxon>
        <taxon>Pseudomonadota</taxon>
        <taxon>Gammaproteobacteria</taxon>
        <taxon>Legionellales</taxon>
        <taxon>Coxiellaceae</taxon>
        <taxon>Coxiella</taxon>
    </lineage>
</organism>
<sequence>MPIVQNGVASIEVSSDQQELFCLGDWTVSHLSPLEDQLPLCAEKLSEKVIIHADKITKMDSAGALLFYTLINHLKSLGKAIEITGLSENAQSLLKLIGNESKFLRQPLPSSKTPGVVYLLGEWAVTKWRVLIDFLTFVGEVATTAGQGILKPQRIQWRAILRAIEETGYQALPIVALLSFLVGVVLTYQIALQLDSYNADIFVVDITGAAILREFGPLITAIIAAGRTSTAFTAQIGTMKVNEEIDALNTMGVVPIEHLVLPKIIALIISLTLLTVWADIFGTFGSMIMAKSQLDIGYLAFLDRFHHAIAVRHYIAGLIKAPVFGLIIATVGCFQGFQVGASADSVGQKTTQSAVQSIFLIIIADAIFSVIFSLRGI</sequence>
<dbReference type="SUPFAM" id="SSF52091">
    <property type="entry name" value="SpoIIaa-like"/>
    <property type="match status" value="1"/>
</dbReference>
<dbReference type="NCBIfam" id="TIGR00056">
    <property type="entry name" value="MlaE family lipid ABC transporter permease subunit"/>
    <property type="match status" value="1"/>
</dbReference>
<dbReference type="PROSITE" id="PS50801">
    <property type="entry name" value="STAS"/>
    <property type="match status" value="1"/>
</dbReference>
<accession>A9KDR6</accession>
<dbReference type="PANTHER" id="PTHR30188">
    <property type="entry name" value="ABC TRANSPORTER PERMEASE PROTEIN-RELATED"/>
    <property type="match status" value="1"/>
</dbReference>